<dbReference type="PANTHER" id="PTHR10039">
    <property type="entry name" value="AMELOGENIN"/>
    <property type="match status" value="1"/>
</dbReference>
<feature type="non-terminal residue" evidence="4">
    <location>
        <position position="1"/>
    </location>
</feature>
<dbReference type="STRING" id="1745343.A0A2J6QQJ8"/>
<proteinExistence type="predicted"/>
<keyword evidence="2" id="KW-0040">ANK repeat</keyword>
<dbReference type="InterPro" id="IPR036770">
    <property type="entry name" value="Ankyrin_rpt-contain_sf"/>
</dbReference>
<dbReference type="SMART" id="SM00248">
    <property type="entry name" value="ANK"/>
    <property type="match status" value="3"/>
</dbReference>
<dbReference type="Gene3D" id="1.25.40.20">
    <property type="entry name" value="Ankyrin repeat-containing domain"/>
    <property type="match status" value="1"/>
</dbReference>
<evidence type="ECO:0000259" key="3">
    <source>
        <dbReference type="Pfam" id="PF24883"/>
    </source>
</evidence>
<protein>
    <recommendedName>
        <fullName evidence="3">Nephrocystin 3-like N-terminal domain-containing protein</fullName>
    </recommendedName>
</protein>
<sequence>IFIIIDALDECPNTADDRAELCNILKKIHSWDYDRLHILVTSRKEADLTEALQPILTQEPIGIQGRVVNTDIRKYVRTQLRTNPKLSKWSPEIQADIEETLVEKSGAMFRWAVCQFDSLSKCVCASDIRTALSSLPRTLDETYERILINIPIEYRLKAITALQWIVQSKRGPSLTQVADAIVINPNADPAFNLADRLPDPFWISEFLPGLITIAAREGLEFVPDTAVRGHDHVVEIAHVSVVEYLKSGRILEGPARMFHLEEEQANISVLQGCIHVLRSYTHPTNQDRLRNNRGKHLKGPFSSLESYACNYLYDHVELLKAPLKPEVMRMVLDFTLNIDPILQGNDRALSLQIRPDWTLKVAKEPCDPLANGLYLASAWGLNNMVAIFLNYGANVNTRGEMGTALQYAARRTGQETFQILLSAGADVNLQGDGYGTALQVAASRGFYARVKMLLDAGADVNLQGGFYGSALQAARGNQQIVKLLLS</sequence>
<organism evidence="4 5">
    <name type="scientific">Hyaloscypha hepaticicola</name>
    <dbReference type="NCBI Taxonomy" id="2082293"/>
    <lineage>
        <taxon>Eukaryota</taxon>
        <taxon>Fungi</taxon>
        <taxon>Dikarya</taxon>
        <taxon>Ascomycota</taxon>
        <taxon>Pezizomycotina</taxon>
        <taxon>Leotiomycetes</taxon>
        <taxon>Helotiales</taxon>
        <taxon>Hyaloscyphaceae</taxon>
        <taxon>Hyaloscypha</taxon>
    </lineage>
</organism>
<dbReference type="PROSITE" id="PS50297">
    <property type="entry name" value="ANK_REP_REGION"/>
    <property type="match status" value="2"/>
</dbReference>
<feature type="domain" description="Nephrocystin 3-like N-terminal" evidence="3">
    <location>
        <begin position="1"/>
        <end position="43"/>
    </location>
</feature>
<dbReference type="PANTHER" id="PTHR10039:SF16">
    <property type="entry name" value="GPI INOSITOL-DEACYLASE"/>
    <property type="match status" value="1"/>
</dbReference>
<accession>A0A2J6QQJ8</accession>
<evidence type="ECO:0000313" key="4">
    <source>
        <dbReference type="EMBL" id="PMD28539.1"/>
    </source>
</evidence>
<dbReference type="InterPro" id="IPR056884">
    <property type="entry name" value="NPHP3-like_N"/>
</dbReference>
<dbReference type="EMBL" id="KZ613464">
    <property type="protein sequence ID" value="PMD28539.1"/>
    <property type="molecule type" value="Genomic_DNA"/>
</dbReference>
<keyword evidence="5" id="KW-1185">Reference proteome</keyword>
<gene>
    <name evidence="4" type="ORF">NA56DRAFT_527992</name>
</gene>
<dbReference type="Pfam" id="PF12796">
    <property type="entry name" value="Ank_2"/>
    <property type="match status" value="1"/>
</dbReference>
<dbReference type="Proteomes" id="UP000235672">
    <property type="component" value="Unassembled WGS sequence"/>
</dbReference>
<dbReference type="Pfam" id="PF00023">
    <property type="entry name" value="Ank"/>
    <property type="match status" value="1"/>
</dbReference>
<dbReference type="SUPFAM" id="SSF48403">
    <property type="entry name" value="Ankyrin repeat"/>
    <property type="match status" value="1"/>
</dbReference>
<dbReference type="PROSITE" id="PS50088">
    <property type="entry name" value="ANK_REPEAT"/>
    <property type="match status" value="2"/>
</dbReference>
<feature type="repeat" description="ANK" evidence="2">
    <location>
        <begin position="436"/>
        <end position="465"/>
    </location>
</feature>
<evidence type="ECO:0000256" key="2">
    <source>
        <dbReference type="PROSITE-ProRule" id="PRU00023"/>
    </source>
</evidence>
<evidence type="ECO:0000256" key="1">
    <source>
        <dbReference type="ARBA" id="ARBA00022737"/>
    </source>
</evidence>
<evidence type="ECO:0000313" key="5">
    <source>
        <dbReference type="Proteomes" id="UP000235672"/>
    </source>
</evidence>
<name>A0A2J6QQJ8_9HELO</name>
<reference evidence="4 5" key="1">
    <citation type="submission" date="2016-05" db="EMBL/GenBank/DDBJ databases">
        <title>A degradative enzymes factory behind the ericoid mycorrhizal symbiosis.</title>
        <authorList>
            <consortium name="DOE Joint Genome Institute"/>
            <person name="Martino E."/>
            <person name="Morin E."/>
            <person name="Grelet G."/>
            <person name="Kuo A."/>
            <person name="Kohler A."/>
            <person name="Daghino S."/>
            <person name="Barry K."/>
            <person name="Choi C."/>
            <person name="Cichocki N."/>
            <person name="Clum A."/>
            <person name="Copeland A."/>
            <person name="Hainaut M."/>
            <person name="Haridas S."/>
            <person name="Labutti K."/>
            <person name="Lindquist E."/>
            <person name="Lipzen A."/>
            <person name="Khouja H.-R."/>
            <person name="Murat C."/>
            <person name="Ohm R."/>
            <person name="Olson A."/>
            <person name="Spatafora J."/>
            <person name="Veneault-Fourrey C."/>
            <person name="Henrissat B."/>
            <person name="Grigoriev I."/>
            <person name="Martin F."/>
            <person name="Perotto S."/>
        </authorList>
    </citation>
    <scope>NUCLEOTIDE SEQUENCE [LARGE SCALE GENOMIC DNA]</scope>
    <source>
        <strain evidence="4 5">UAMH 7357</strain>
    </source>
</reference>
<feature type="repeat" description="ANK" evidence="2">
    <location>
        <begin position="400"/>
        <end position="432"/>
    </location>
</feature>
<dbReference type="OrthoDB" id="4772757at2759"/>
<dbReference type="AlphaFoldDB" id="A0A2J6QQJ8"/>
<dbReference type="Pfam" id="PF24883">
    <property type="entry name" value="NPHP3_N"/>
    <property type="match status" value="1"/>
</dbReference>
<dbReference type="InterPro" id="IPR002110">
    <property type="entry name" value="Ankyrin_rpt"/>
</dbReference>
<keyword evidence="1" id="KW-0677">Repeat</keyword>
<feature type="non-terminal residue" evidence="4">
    <location>
        <position position="486"/>
    </location>
</feature>